<name>A0A0L0CJI9_LUCCU</name>
<dbReference type="GO" id="GO:0005777">
    <property type="term" value="C:peroxisome"/>
    <property type="evidence" value="ECO:0007669"/>
    <property type="project" value="TreeGrafter"/>
</dbReference>
<keyword evidence="3" id="KW-0012">Acyltransferase</keyword>
<feature type="domain" description="Choline/carnitine acyltransferase" evidence="5">
    <location>
        <begin position="26"/>
        <end position="599"/>
    </location>
</feature>
<dbReference type="InterPro" id="IPR023213">
    <property type="entry name" value="CAT-like_dom_sf"/>
</dbReference>
<evidence type="ECO:0000256" key="1">
    <source>
        <dbReference type="ARBA" id="ARBA00005232"/>
    </source>
</evidence>
<dbReference type="InterPro" id="IPR042231">
    <property type="entry name" value="Cho/carn_acyl_trans_2"/>
</dbReference>
<evidence type="ECO:0000313" key="6">
    <source>
        <dbReference type="EMBL" id="KNC32411.1"/>
    </source>
</evidence>
<dbReference type="PANTHER" id="PTHR22589">
    <property type="entry name" value="CARNITINE O-ACYLTRANSFERASE"/>
    <property type="match status" value="1"/>
</dbReference>
<dbReference type="AlphaFoldDB" id="A0A0L0CJI9"/>
<reference evidence="6 7" key="1">
    <citation type="journal article" date="2015" name="Nat. Commun.">
        <title>Lucilia cuprina genome unlocks parasitic fly biology to underpin future interventions.</title>
        <authorList>
            <person name="Anstead C.A."/>
            <person name="Korhonen P.K."/>
            <person name="Young N.D."/>
            <person name="Hall R.S."/>
            <person name="Jex A.R."/>
            <person name="Murali S.C."/>
            <person name="Hughes D.S."/>
            <person name="Lee S.F."/>
            <person name="Perry T."/>
            <person name="Stroehlein A.J."/>
            <person name="Ansell B.R."/>
            <person name="Breugelmans B."/>
            <person name="Hofmann A."/>
            <person name="Qu J."/>
            <person name="Dugan S."/>
            <person name="Lee S.L."/>
            <person name="Chao H."/>
            <person name="Dinh H."/>
            <person name="Han Y."/>
            <person name="Doddapaneni H.V."/>
            <person name="Worley K.C."/>
            <person name="Muzny D.M."/>
            <person name="Ioannidis P."/>
            <person name="Waterhouse R.M."/>
            <person name="Zdobnov E.M."/>
            <person name="James P.J."/>
            <person name="Bagnall N.H."/>
            <person name="Kotze A.C."/>
            <person name="Gibbs R.A."/>
            <person name="Richards S."/>
            <person name="Batterham P."/>
            <person name="Gasser R.B."/>
        </authorList>
    </citation>
    <scope>NUCLEOTIDE SEQUENCE [LARGE SCALE GENOMIC DNA]</scope>
    <source>
        <strain evidence="6 7">LS</strain>
        <tissue evidence="6">Full body</tissue>
    </source>
</reference>
<dbReference type="Proteomes" id="UP000037069">
    <property type="component" value="Unassembled WGS sequence"/>
</dbReference>
<evidence type="ECO:0000313" key="7">
    <source>
        <dbReference type="Proteomes" id="UP000037069"/>
    </source>
</evidence>
<dbReference type="OMA" id="DVWAKDY"/>
<evidence type="ECO:0000256" key="4">
    <source>
        <dbReference type="PIRSR" id="PIRSR600542-1"/>
    </source>
</evidence>
<dbReference type="EMBL" id="JRES01000310">
    <property type="protein sequence ID" value="KNC32411.1"/>
    <property type="molecule type" value="Genomic_DNA"/>
</dbReference>
<gene>
    <name evidence="6" type="ORF">FF38_04977</name>
</gene>
<dbReference type="PROSITE" id="PS00439">
    <property type="entry name" value="ACYLTRANSF_C_1"/>
    <property type="match status" value="1"/>
</dbReference>
<dbReference type="STRING" id="7375.A0A0L0CJI9"/>
<proteinExistence type="inferred from homology"/>
<sequence>MDRASIYFMDESQQNTYDFDEELPPLPLPDLHDTMQRYYESVKPFGTAEELAVTRKAIEDFENGIGSELHSKLKERASKLKNWLGEWWDAYAYHMLRLPLNPYIVMAMPVKLEVIGLSETPEMALKNLARFAYHTIEFWDLLHKATIKPLSSNGGKIKYSSALYKRFYSTSRIPGIEIDHIESHFKTVKDGKTPSHCLVSGKGRIFMFDCLHPSDGTLITPLEILVVLQRIRSILDYEPMGDCVPVLTHDDRTSWAENRTRLLELSPNNKDTLKLIESSCVVLVLDENEPRDYAEISQAAVYGDYHSKWGDRSSTLISYKNGKFACVGEHSCYDGTVSVSYILFIQLSLIEEPEPNWDESSLMPLVPIREIKFVLNDKLRSEIERVKQACDERGHDVLITHELFEDYGKEYIKTCKLHPDSFVQVIMQLAYTQMHEEIASTYETALMRHYYNGRTETLRSCTNEVYNFIQIARNINSSNEEIVKAFRKAVNHHNHMMNEARKGHGIDRHLFGLWCIAYENKVDIPDFYSDPLYLKSGGGGNFVLSTSTLGYSVNVGFVAPMVLDGYGVFYTITGEHIFIQTSAFRDSQKTSAHKFNQHFINTFRKMKSLLEEVSQSKL</sequence>
<evidence type="ECO:0000256" key="2">
    <source>
        <dbReference type="ARBA" id="ARBA00022679"/>
    </source>
</evidence>
<comment type="caution">
    <text evidence="6">The sequence shown here is derived from an EMBL/GenBank/DDBJ whole genome shotgun (WGS) entry which is preliminary data.</text>
</comment>
<protein>
    <recommendedName>
        <fullName evidence="5">Choline/carnitine acyltransferase domain-containing protein</fullName>
    </recommendedName>
</protein>
<accession>A0A0L0CJI9</accession>
<dbReference type="SUPFAM" id="SSF52777">
    <property type="entry name" value="CoA-dependent acyltransferases"/>
    <property type="match status" value="2"/>
</dbReference>
<dbReference type="GO" id="GO:0008458">
    <property type="term" value="F:carnitine O-octanoyltransferase activity"/>
    <property type="evidence" value="ECO:0007669"/>
    <property type="project" value="TreeGrafter"/>
</dbReference>
<dbReference type="Pfam" id="PF00755">
    <property type="entry name" value="Carn_acyltransf"/>
    <property type="match status" value="1"/>
</dbReference>
<dbReference type="PANTHER" id="PTHR22589:SF67">
    <property type="entry name" value="PEROXISOMAL CARNITINE O-OCTANOYLTRANSFERASE"/>
    <property type="match status" value="1"/>
</dbReference>
<dbReference type="OrthoDB" id="240216at2759"/>
<organism evidence="6 7">
    <name type="scientific">Lucilia cuprina</name>
    <name type="common">Green bottle fly</name>
    <name type="synonym">Australian sheep blowfly</name>
    <dbReference type="NCBI Taxonomy" id="7375"/>
    <lineage>
        <taxon>Eukaryota</taxon>
        <taxon>Metazoa</taxon>
        <taxon>Ecdysozoa</taxon>
        <taxon>Arthropoda</taxon>
        <taxon>Hexapoda</taxon>
        <taxon>Insecta</taxon>
        <taxon>Pterygota</taxon>
        <taxon>Neoptera</taxon>
        <taxon>Endopterygota</taxon>
        <taxon>Diptera</taxon>
        <taxon>Brachycera</taxon>
        <taxon>Muscomorpha</taxon>
        <taxon>Oestroidea</taxon>
        <taxon>Calliphoridae</taxon>
        <taxon>Luciliinae</taxon>
        <taxon>Lucilia</taxon>
    </lineage>
</organism>
<feature type="active site" description="Proton acceptor" evidence="4">
    <location>
        <position position="330"/>
    </location>
</feature>
<dbReference type="InterPro" id="IPR039551">
    <property type="entry name" value="Cho/carn_acyl_trans"/>
</dbReference>
<dbReference type="InterPro" id="IPR000542">
    <property type="entry name" value="Carn_acyl_trans"/>
</dbReference>
<keyword evidence="2" id="KW-0808">Transferase</keyword>
<dbReference type="Gene3D" id="3.30.559.10">
    <property type="entry name" value="Chloramphenicol acetyltransferase-like domain"/>
    <property type="match status" value="1"/>
</dbReference>
<dbReference type="Gene3D" id="3.30.559.70">
    <property type="entry name" value="Choline/Carnitine o-acyltransferase, domain 2"/>
    <property type="match status" value="1"/>
</dbReference>
<keyword evidence="7" id="KW-1185">Reference proteome</keyword>
<comment type="similarity">
    <text evidence="1">Belongs to the carnitine/choline acetyltransferase family.</text>
</comment>
<evidence type="ECO:0000259" key="5">
    <source>
        <dbReference type="Pfam" id="PF00755"/>
    </source>
</evidence>
<evidence type="ECO:0000256" key="3">
    <source>
        <dbReference type="ARBA" id="ARBA00023315"/>
    </source>
</evidence>